<protein>
    <submittedName>
        <fullName evidence="4">Glucose/mannose-6-phosphate isomerase</fullName>
    </submittedName>
</protein>
<dbReference type="InterPro" id="IPR035484">
    <property type="entry name" value="SIS_PGI/PMI_1"/>
</dbReference>
<name>A0A0U9HE60_9FIRM</name>
<dbReference type="Gene3D" id="3.40.50.10490">
    <property type="entry name" value="Glucose-6-phosphate isomerase like protein, domain 1"/>
    <property type="match status" value="2"/>
</dbReference>
<keyword evidence="2 4" id="KW-0413">Isomerase</keyword>
<evidence type="ECO:0000259" key="3">
    <source>
        <dbReference type="PROSITE" id="PS51464"/>
    </source>
</evidence>
<comment type="similarity">
    <text evidence="1">Belongs to the PGI/PMI family.</text>
</comment>
<evidence type="ECO:0000256" key="2">
    <source>
        <dbReference type="ARBA" id="ARBA00023235"/>
    </source>
</evidence>
<dbReference type="PROSITE" id="PS51464">
    <property type="entry name" value="SIS"/>
    <property type="match status" value="1"/>
</dbReference>
<dbReference type="SUPFAM" id="SSF53697">
    <property type="entry name" value="SIS domain"/>
    <property type="match status" value="1"/>
</dbReference>
<keyword evidence="5" id="KW-1185">Reference proteome</keyword>
<dbReference type="RefSeq" id="WP_059032447.1">
    <property type="nucleotide sequence ID" value="NZ_BSDN01000016.1"/>
</dbReference>
<sequence>MINLDDVEKVREIDSMNSLSATENYDLQFEEAINIAQNFEIDKPNRIFQEIVVLGTGGGSSVAAGLLKSYLFDELNIPVIINQGYNIPACVDKDSLVLAISHSGNTEETLSAYEQAVKAGAHIVAVTAGGKLKEMCQKDNVPCLIIPYDIGHPRRDIGYIFVPMVVILSKLGLIEDKTEDLKSLVDLFGDLKNRYGADIPTKQNEAKQIAAELYGHIPLVYGSLDYYDSVAWRIKNQFGENSKLMAFYNVIPNLHHDEAVGWDMPAELISKFYLILLRDDELDSPKIKKRKDITAEMLSARMGKVRQVYAEGPNRLCRMFSLVYLGDFITLYAPIYRGVDPTPVNIINLFKQKMAES</sequence>
<dbReference type="GO" id="GO:1901135">
    <property type="term" value="P:carbohydrate derivative metabolic process"/>
    <property type="evidence" value="ECO:0007669"/>
    <property type="project" value="InterPro"/>
</dbReference>
<dbReference type="InterPro" id="IPR046348">
    <property type="entry name" value="SIS_dom_sf"/>
</dbReference>
<dbReference type="GO" id="GO:0004476">
    <property type="term" value="F:mannose-6-phosphate isomerase activity"/>
    <property type="evidence" value="ECO:0007669"/>
    <property type="project" value="InterPro"/>
</dbReference>
<dbReference type="NCBIfam" id="NF006426">
    <property type="entry name" value="PRK08674.1-6"/>
    <property type="match status" value="1"/>
</dbReference>
<accession>A0A0U9HE60</accession>
<organism evidence="4">
    <name type="scientific">Tepidanaerobacter syntrophicus</name>
    <dbReference type="NCBI Taxonomy" id="224999"/>
    <lineage>
        <taxon>Bacteria</taxon>
        <taxon>Bacillati</taxon>
        <taxon>Bacillota</taxon>
        <taxon>Clostridia</taxon>
        <taxon>Thermosediminibacterales</taxon>
        <taxon>Tepidanaerobacteraceae</taxon>
        <taxon>Tepidanaerobacter</taxon>
    </lineage>
</organism>
<gene>
    <name evidence="4" type="ORF">TSYNT_756</name>
</gene>
<feature type="domain" description="SIS" evidence="3">
    <location>
        <begin position="43"/>
        <end position="184"/>
    </location>
</feature>
<dbReference type="OrthoDB" id="9771734at2"/>
<dbReference type="NCBIfam" id="TIGR02128">
    <property type="entry name" value="G6PI_arch"/>
    <property type="match status" value="1"/>
</dbReference>
<evidence type="ECO:0000313" key="4">
    <source>
        <dbReference type="EMBL" id="GAQ25038.1"/>
    </source>
</evidence>
<dbReference type="NCBIfam" id="NF006425">
    <property type="entry name" value="PRK08674.1-5"/>
    <property type="match status" value="1"/>
</dbReference>
<dbReference type="STRING" id="224999.GCA_001485475_01053"/>
<dbReference type="Proteomes" id="UP000062160">
    <property type="component" value="Unassembled WGS sequence"/>
</dbReference>
<dbReference type="EMBL" id="DF977001">
    <property type="protein sequence ID" value="GAQ25038.1"/>
    <property type="molecule type" value="Genomic_DNA"/>
</dbReference>
<dbReference type="Pfam" id="PF10432">
    <property type="entry name" value="bact-PGI_C"/>
    <property type="match status" value="1"/>
</dbReference>
<dbReference type="Pfam" id="PF01380">
    <property type="entry name" value="SIS"/>
    <property type="match status" value="1"/>
</dbReference>
<reference evidence="4" key="1">
    <citation type="journal article" date="2016" name="Genome Announc.">
        <title>Draft Genome Sequence of the Syntrophic Lactate-Degrading Bacterium Tepidanaerobacter syntrophicus JLT.</title>
        <authorList>
            <person name="Matsuura N."/>
            <person name="Ohashi A."/>
            <person name="Tourlousse D.M."/>
            <person name="Sekiguchi Y."/>
        </authorList>
    </citation>
    <scope>NUCLEOTIDE SEQUENCE [LARGE SCALE GENOMIC DNA]</scope>
    <source>
        <strain evidence="4">JL</strain>
    </source>
</reference>
<dbReference type="AlphaFoldDB" id="A0A0U9HE60"/>
<dbReference type="GO" id="GO:0004347">
    <property type="term" value="F:glucose-6-phosphate isomerase activity"/>
    <property type="evidence" value="ECO:0007669"/>
    <property type="project" value="InterPro"/>
</dbReference>
<dbReference type="GO" id="GO:0097367">
    <property type="term" value="F:carbohydrate derivative binding"/>
    <property type="evidence" value="ECO:0007669"/>
    <property type="project" value="InterPro"/>
</dbReference>
<evidence type="ECO:0000256" key="1">
    <source>
        <dbReference type="ARBA" id="ARBA00010523"/>
    </source>
</evidence>
<dbReference type="CDD" id="cd05017">
    <property type="entry name" value="SIS_PGI_PMI_1"/>
    <property type="match status" value="1"/>
</dbReference>
<dbReference type="CDD" id="cd05637">
    <property type="entry name" value="SIS_PGI_PMI_2"/>
    <property type="match status" value="1"/>
</dbReference>
<evidence type="ECO:0000313" key="5">
    <source>
        <dbReference type="Proteomes" id="UP000062160"/>
    </source>
</evidence>
<dbReference type="InterPro" id="IPR001347">
    <property type="entry name" value="SIS_dom"/>
</dbReference>
<dbReference type="InterPro" id="IPR019490">
    <property type="entry name" value="Glu6P/Mann6P_isomerase_C"/>
</dbReference>
<proteinExistence type="inferred from homology"/>
<dbReference type="GO" id="GO:0005975">
    <property type="term" value="P:carbohydrate metabolic process"/>
    <property type="evidence" value="ECO:0007669"/>
    <property type="project" value="InterPro"/>
</dbReference>